<dbReference type="Proteomes" id="UP000824023">
    <property type="component" value="Unassembled WGS sequence"/>
</dbReference>
<feature type="non-terminal residue" evidence="2">
    <location>
        <position position="275"/>
    </location>
</feature>
<dbReference type="EMBL" id="DXCK01000092">
    <property type="protein sequence ID" value="HIZ01947.1"/>
    <property type="molecule type" value="Genomic_DNA"/>
</dbReference>
<evidence type="ECO:0000256" key="1">
    <source>
        <dbReference type="SAM" id="Phobius"/>
    </source>
</evidence>
<accession>A0A9D2A4G4</accession>
<reference evidence="2" key="1">
    <citation type="journal article" date="2021" name="PeerJ">
        <title>Extensive microbial diversity within the chicken gut microbiome revealed by metagenomics and culture.</title>
        <authorList>
            <person name="Gilroy R."/>
            <person name="Ravi A."/>
            <person name="Getino M."/>
            <person name="Pursley I."/>
            <person name="Horton D.L."/>
            <person name="Alikhan N.F."/>
            <person name="Baker D."/>
            <person name="Gharbi K."/>
            <person name="Hall N."/>
            <person name="Watson M."/>
            <person name="Adriaenssens E.M."/>
            <person name="Foster-Nyarko E."/>
            <person name="Jarju S."/>
            <person name="Secka A."/>
            <person name="Antonio M."/>
            <person name="Oren A."/>
            <person name="Chaudhuri R.R."/>
            <person name="La Ragione R."/>
            <person name="Hildebrand F."/>
            <person name="Pallen M.J."/>
        </authorList>
    </citation>
    <scope>NUCLEOTIDE SEQUENCE</scope>
    <source>
        <strain evidence="2">ChiHjej12B11-24981</strain>
    </source>
</reference>
<gene>
    <name evidence="2" type="ORF">H9819_06820</name>
</gene>
<proteinExistence type="predicted"/>
<protein>
    <recommendedName>
        <fullName evidence="4">Outer membrane protein beta-barrel domain-containing protein</fullName>
    </recommendedName>
</protein>
<reference evidence="2" key="2">
    <citation type="submission" date="2021-04" db="EMBL/GenBank/DDBJ databases">
        <authorList>
            <person name="Gilroy R."/>
        </authorList>
    </citation>
    <scope>NUCLEOTIDE SEQUENCE</scope>
    <source>
        <strain evidence="2">ChiHjej12B11-24981</strain>
    </source>
</reference>
<keyword evidence="1" id="KW-0812">Transmembrane</keyword>
<sequence>MREKSEINDLFRTRLQDMKMEVRNELWEMLEQDLERKPSLVMASRTRLFRWVAAASVLLLLGGFSFWALLPSVSEDTEKVLAHKVSLLPDPVATLPPLSVPSDKTRQLANDIPLQKQCEDEPVSVHVSISITQTQQYGKHRRTNANHNYLTGNGESSSRAVAENAGQAKQKSIKEAVSSLQSSRWALKTLLGTSFPSSDYSAPITAGVLVERSLGKRFSLETGLQYSRLETVEDEPLHSLSVPLRLNMLLASNRHLDFYAQAGVSVEKIVSGASS</sequence>
<name>A0A9D2A4G4_9BACE</name>
<evidence type="ECO:0000313" key="3">
    <source>
        <dbReference type="Proteomes" id="UP000824023"/>
    </source>
</evidence>
<feature type="transmembrane region" description="Helical" evidence="1">
    <location>
        <begin position="48"/>
        <end position="70"/>
    </location>
</feature>
<keyword evidence="1" id="KW-1133">Transmembrane helix</keyword>
<comment type="caution">
    <text evidence="2">The sequence shown here is derived from an EMBL/GenBank/DDBJ whole genome shotgun (WGS) entry which is preliminary data.</text>
</comment>
<evidence type="ECO:0008006" key="4">
    <source>
        <dbReference type="Google" id="ProtNLM"/>
    </source>
</evidence>
<dbReference type="AlphaFoldDB" id="A0A9D2A4G4"/>
<evidence type="ECO:0000313" key="2">
    <source>
        <dbReference type="EMBL" id="HIZ01947.1"/>
    </source>
</evidence>
<keyword evidence="1" id="KW-0472">Membrane</keyword>
<organism evidence="2 3">
    <name type="scientific">Candidatus Bacteroides merdipullorum</name>
    <dbReference type="NCBI Taxonomy" id="2838474"/>
    <lineage>
        <taxon>Bacteria</taxon>
        <taxon>Pseudomonadati</taxon>
        <taxon>Bacteroidota</taxon>
        <taxon>Bacteroidia</taxon>
        <taxon>Bacteroidales</taxon>
        <taxon>Bacteroidaceae</taxon>
        <taxon>Bacteroides</taxon>
    </lineage>
</organism>